<feature type="region of interest" description="Disordered" evidence="1">
    <location>
        <begin position="1"/>
        <end position="28"/>
    </location>
</feature>
<organism evidence="2 3">
    <name type="scientific">Ricinus communis</name>
    <name type="common">Castor bean</name>
    <dbReference type="NCBI Taxonomy" id="3988"/>
    <lineage>
        <taxon>Eukaryota</taxon>
        <taxon>Viridiplantae</taxon>
        <taxon>Streptophyta</taxon>
        <taxon>Embryophyta</taxon>
        <taxon>Tracheophyta</taxon>
        <taxon>Spermatophyta</taxon>
        <taxon>Magnoliopsida</taxon>
        <taxon>eudicotyledons</taxon>
        <taxon>Gunneridae</taxon>
        <taxon>Pentapetalae</taxon>
        <taxon>rosids</taxon>
        <taxon>fabids</taxon>
        <taxon>Malpighiales</taxon>
        <taxon>Euphorbiaceae</taxon>
        <taxon>Acalyphoideae</taxon>
        <taxon>Acalypheae</taxon>
        <taxon>Ricinus</taxon>
    </lineage>
</organism>
<name>B9RT43_RICCO</name>
<keyword evidence="3" id="KW-1185">Reference proteome</keyword>
<dbReference type="AlphaFoldDB" id="B9RT43"/>
<feature type="region of interest" description="Disordered" evidence="1">
    <location>
        <begin position="40"/>
        <end position="59"/>
    </location>
</feature>
<dbReference type="Proteomes" id="UP000008311">
    <property type="component" value="Unassembled WGS sequence"/>
</dbReference>
<gene>
    <name evidence="2" type="ORF">RCOM_0680880</name>
</gene>
<dbReference type="EMBL" id="EQ973812">
    <property type="protein sequence ID" value="EEF45526.1"/>
    <property type="molecule type" value="Genomic_DNA"/>
</dbReference>
<evidence type="ECO:0000313" key="3">
    <source>
        <dbReference type="Proteomes" id="UP000008311"/>
    </source>
</evidence>
<reference evidence="3" key="1">
    <citation type="journal article" date="2010" name="Nat. Biotechnol.">
        <title>Draft genome sequence of the oilseed species Ricinus communis.</title>
        <authorList>
            <person name="Chan A.P."/>
            <person name="Crabtree J."/>
            <person name="Zhao Q."/>
            <person name="Lorenzi H."/>
            <person name="Orvis J."/>
            <person name="Puiu D."/>
            <person name="Melake-Berhan A."/>
            <person name="Jones K.M."/>
            <person name="Redman J."/>
            <person name="Chen G."/>
            <person name="Cahoon E.B."/>
            <person name="Gedil M."/>
            <person name="Stanke M."/>
            <person name="Haas B.J."/>
            <person name="Wortman J.R."/>
            <person name="Fraser-Liggett C.M."/>
            <person name="Ravel J."/>
            <person name="Rabinowicz P.D."/>
        </authorList>
    </citation>
    <scope>NUCLEOTIDE SEQUENCE [LARGE SCALE GENOMIC DNA]</scope>
    <source>
        <strain evidence="3">cv. Hale</strain>
    </source>
</reference>
<proteinExistence type="predicted"/>
<sequence>MQAQTRIRTVQQKNSPTISPQQHSGNWRSLLPKMNISTATSMRKDSMRRQVEKTPPQYN</sequence>
<feature type="compositionally biased region" description="Polar residues" evidence="1">
    <location>
        <begin position="1"/>
        <end position="27"/>
    </location>
</feature>
<evidence type="ECO:0000256" key="1">
    <source>
        <dbReference type="SAM" id="MobiDB-lite"/>
    </source>
</evidence>
<feature type="compositionally biased region" description="Basic and acidic residues" evidence="1">
    <location>
        <begin position="42"/>
        <end position="52"/>
    </location>
</feature>
<protein>
    <submittedName>
        <fullName evidence="2">Uncharacterized protein</fullName>
    </submittedName>
</protein>
<dbReference type="InParanoid" id="B9RT43"/>
<accession>B9RT43</accession>
<evidence type="ECO:0000313" key="2">
    <source>
        <dbReference type="EMBL" id="EEF45526.1"/>
    </source>
</evidence>